<dbReference type="GO" id="GO:0005737">
    <property type="term" value="C:cytoplasm"/>
    <property type="evidence" value="ECO:0007669"/>
    <property type="project" value="UniProtKB-SubCell"/>
</dbReference>
<evidence type="ECO:0000256" key="3">
    <source>
        <dbReference type="ARBA" id="ARBA00015817"/>
    </source>
</evidence>
<name>F0WLZ0_9STRA</name>
<reference evidence="8" key="1">
    <citation type="journal article" date="2011" name="PLoS Biol.">
        <title>Gene gain and loss during evolution of obligate parasitism in the white rust pathogen of Arabidopsis thaliana.</title>
        <authorList>
            <person name="Kemen E."/>
            <person name="Gardiner A."/>
            <person name="Schultz-Larsen T."/>
            <person name="Kemen A.C."/>
            <person name="Balmuth A.L."/>
            <person name="Robert-Seilaniantz A."/>
            <person name="Bailey K."/>
            <person name="Holub E."/>
            <person name="Studholme D.J."/>
            <person name="Maclean D."/>
            <person name="Jones J.D."/>
        </authorList>
    </citation>
    <scope>NUCLEOTIDE SEQUENCE</scope>
</reference>
<evidence type="ECO:0000256" key="6">
    <source>
        <dbReference type="SAM" id="MobiDB-lite"/>
    </source>
</evidence>
<dbReference type="HOGENOM" id="CLU_005815_0_0_1"/>
<comment type="similarity">
    <text evidence="2">Belongs to the Rab3-GAP catalytic subunit family.</text>
</comment>
<proteinExistence type="inferred from homology"/>
<dbReference type="PANTHER" id="PTHR21422">
    <property type="entry name" value="RAB3 GTPASE-ACTIVATING PROTEIN CATALYTIC SUBUNIT"/>
    <property type="match status" value="1"/>
</dbReference>
<reference evidence="8" key="2">
    <citation type="submission" date="2011-02" db="EMBL/GenBank/DDBJ databases">
        <authorList>
            <person name="MacLean D."/>
        </authorList>
    </citation>
    <scope>NUCLEOTIDE SEQUENCE</scope>
</reference>
<dbReference type="EMBL" id="FR824195">
    <property type="protein sequence ID" value="CCA22317.1"/>
    <property type="molecule type" value="Genomic_DNA"/>
</dbReference>
<gene>
    <name evidence="8" type="primary">AlNc14C150G7503</name>
    <name evidence="8" type="ORF">ALNC14_084600</name>
</gene>
<organism evidence="8">
    <name type="scientific">Albugo laibachii Nc14</name>
    <dbReference type="NCBI Taxonomy" id="890382"/>
    <lineage>
        <taxon>Eukaryota</taxon>
        <taxon>Sar</taxon>
        <taxon>Stramenopiles</taxon>
        <taxon>Oomycota</taxon>
        <taxon>Peronosporomycetes</taxon>
        <taxon>Albuginales</taxon>
        <taxon>Albuginaceae</taxon>
        <taxon>Albugo</taxon>
    </lineage>
</organism>
<feature type="region of interest" description="Disordered" evidence="6">
    <location>
        <begin position="636"/>
        <end position="663"/>
    </location>
</feature>
<dbReference type="InterPro" id="IPR045700">
    <property type="entry name" value="Rab3GAP1"/>
</dbReference>
<evidence type="ECO:0000313" key="8">
    <source>
        <dbReference type="EMBL" id="CCA22317.1"/>
    </source>
</evidence>
<feature type="domain" description="Rab3GAP catalytic subunit conserved" evidence="7">
    <location>
        <begin position="841"/>
        <end position="1030"/>
    </location>
</feature>
<dbReference type="InterPro" id="IPR026147">
    <property type="entry name" value="Rab3GAP1_conserved"/>
</dbReference>
<feature type="compositionally biased region" description="Low complexity" evidence="6">
    <location>
        <begin position="641"/>
        <end position="650"/>
    </location>
</feature>
<dbReference type="GO" id="GO:0005096">
    <property type="term" value="F:GTPase activator activity"/>
    <property type="evidence" value="ECO:0007669"/>
    <property type="project" value="UniProtKB-KW"/>
</dbReference>
<evidence type="ECO:0000256" key="4">
    <source>
        <dbReference type="ARBA" id="ARBA00022468"/>
    </source>
</evidence>
<comment type="subcellular location">
    <subcellularLocation>
        <location evidence="1">Cytoplasm</location>
    </subcellularLocation>
</comment>
<accession>F0WLZ0</accession>
<dbReference type="Pfam" id="PF13890">
    <property type="entry name" value="Rab3-GTPase_cat"/>
    <property type="match status" value="1"/>
</dbReference>
<evidence type="ECO:0000256" key="5">
    <source>
        <dbReference type="ARBA" id="ARBA00022490"/>
    </source>
</evidence>
<feature type="compositionally biased region" description="Acidic residues" evidence="6">
    <location>
        <begin position="651"/>
        <end position="660"/>
    </location>
</feature>
<keyword evidence="5" id="KW-0963">Cytoplasm</keyword>
<evidence type="ECO:0000259" key="7">
    <source>
        <dbReference type="Pfam" id="PF13890"/>
    </source>
</evidence>
<evidence type="ECO:0000256" key="2">
    <source>
        <dbReference type="ARBA" id="ARBA00008856"/>
    </source>
</evidence>
<sequence>MENCSHLEEEFQSQFVDYTNATSFEYFISSIENVIEIWSLENKGHVPHNLSKLSPNSAINVPKSGEALLASSSSSLPPMNTLEPNTDVKYELLPIEMAEMAEKPSSIPSSADALTACSYYLMLLCGGDVFSKEDNSQVMNERSNRQWRIGMEHFTPTMLSIANSDRDSPNVLHHGHDTSFYNTNWSEYRVDDVQDEGTSLQEWNTEVTWHPQQLNQLLSRWFGVSEAILIFRVAYPCGTSDLGRDSNIILLQGSHRSRTEVDDVEREEPFLVKVEEMDGDEANYVLSSLTLALSHRNCTLPFFVPVNDLKEGNWLGGSIPGSFGTTSLTFETQRVQEVWFPQSCISGLLDYFKSKLQLPIDTTHDAAFKATKGCLEPGIRVSAWYKYQWFPSDLVGNDAMGFGESFPWRTSKLSARHFASRRHRREMLKLLFGKKNTSVDTSSWGCRRSPLKRMNLVVAWKNLREGTFVDNAVHSTLNPVDAPEWFLRAKLHSFRAINERKPEMPLSKLLSNLTMAYSNARELGKDVLLSELAPPLERSSSWISRSTDDATSTNKQEDIVCPASMPDSIEKASDMTLHSSRSYHDAIPAARAATVLGNAIGSLTSSIMAAATWKGTDIKIIQEVIDDLFSMSIASTENQDRTSPPSSSLSDQDDDDDDDTFDIRFATSSEPPHIVLEPQVIWVTHTAPPDTLTAALACRMGTLHGVTAMSLLWVEFVSRLRDCWTEKCLVPLLGTEYVWNGCLEGKKRSKFWLDEIFQHDKIKAMEAAFAPDFRCCLLHQKLQLLNCCLLRHAVNSRDSHLPNENSGSGVSVVEEGIKSDDEYFDSMEQTHDELRGSPMNEKPRGVLKASKHYQKLLLTGATMNEPILQVALPVTEDIVRHHEEIITSLDESSDSVRLRQEMQSATLMSDMQAFKAANSGAVLADFIRWYTPKDWISFHCESLTNLDTDASIGMLAAEESSLPLTGKDKWWFPGEGMLSQRTRPIDDHDSNVNQNFWQEMWEKCSPKSVAEQKALFTPDHEAEKVFHYLETIRPVEMFHQMLVAAMGGCVYTLLTVFDASTAFDSHQNVKSRQNMDSSKGNSIDRKVDALPPFIGTHMSKLVEACDRAVSLLDEALAESHQLNQPIRQAGSLLQAAMEMALDACWNVVKVMEDVEILSSEALSLLNYLAPRSDSKRKSGHSEFIEYWSIVDSMLQSSHECVFLHSSKKNTMTAVHSHSTIRPRIAASFHFPMASINHASFNLSDTSNSVPQPIEPIQREYVLRSICCRSFLQQNNVKVHSVNRWQAQKDLEGLEESDSFSKLEATAAELLARSGKTPFGVHRMYARFTKQTVRFALTLGESEF</sequence>
<protein>
    <recommendedName>
        <fullName evidence="3">Rab3 GTPase-activating protein catalytic subunit</fullName>
    </recommendedName>
</protein>
<evidence type="ECO:0000256" key="1">
    <source>
        <dbReference type="ARBA" id="ARBA00004496"/>
    </source>
</evidence>
<dbReference type="PANTHER" id="PTHR21422:SF9">
    <property type="entry name" value="RAB3 GTPASE-ACTIVATING PROTEIN CATALYTIC SUBUNIT"/>
    <property type="match status" value="1"/>
</dbReference>
<keyword evidence="4" id="KW-0343">GTPase activation</keyword>